<dbReference type="PANTHER" id="PTHR13044:SF14">
    <property type="entry name" value="CRYPTOCEPHAL, ISOFORM A"/>
    <property type="match status" value="1"/>
</dbReference>
<dbReference type="Proteomes" id="UP000780801">
    <property type="component" value="Unassembled WGS sequence"/>
</dbReference>
<comment type="subcellular location">
    <subcellularLocation>
        <location evidence="1">Nucleus</location>
    </subcellularLocation>
</comment>
<keyword evidence="10" id="KW-1185">Reference proteome</keyword>
<keyword evidence="2" id="KW-0805">Transcription regulation</keyword>
<reference evidence="9" key="1">
    <citation type="journal article" date="2020" name="Fungal Divers.">
        <title>Resolving the Mortierellaceae phylogeny through synthesis of multi-gene phylogenetics and phylogenomics.</title>
        <authorList>
            <person name="Vandepol N."/>
            <person name="Liber J."/>
            <person name="Desiro A."/>
            <person name="Na H."/>
            <person name="Kennedy M."/>
            <person name="Barry K."/>
            <person name="Grigoriev I.V."/>
            <person name="Miller A.N."/>
            <person name="O'Donnell K."/>
            <person name="Stajich J.E."/>
            <person name="Bonito G."/>
        </authorList>
    </citation>
    <scope>NUCLEOTIDE SEQUENCE</scope>
    <source>
        <strain evidence="9">KOD1015</strain>
    </source>
</reference>
<organism evidence="9 10">
    <name type="scientific">Lunasporangiospora selenospora</name>
    <dbReference type="NCBI Taxonomy" id="979761"/>
    <lineage>
        <taxon>Eukaryota</taxon>
        <taxon>Fungi</taxon>
        <taxon>Fungi incertae sedis</taxon>
        <taxon>Mucoromycota</taxon>
        <taxon>Mortierellomycotina</taxon>
        <taxon>Mortierellomycetes</taxon>
        <taxon>Mortierellales</taxon>
        <taxon>Mortierellaceae</taxon>
        <taxon>Lunasporangiospora</taxon>
    </lineage>
</organism>
<dbReference type="PANTHER" id="PTHR13044">
    <property type="entry name" value="ACTIVATING TRANSCRIPTION FACTOR ATF 4/5"/>
    <property type="match status" value="1"/>
</dbReference>
<evidence type="ECO:0000313" key="10">
    <source>
        <dbReference type="Proteomes" id="UP000780801"/>
    </source>
</evidence>
<keyword evidence="4" id="KW-0804">Transcription</keyword>
<dbReference type="CDD" id="cd14705">
    <property type="entry name" value="bZIP_Zip1"/>
    <property type="match status" value="1"/>
</dbReference>
<comment type="caution">
    <text evidence="9">The sequence shown here is derived from an EMBL/GenBank/DDBJ whole genome shotgun (WGS) entry which is preliminary data.</text>
</comment>
<feature type="region of interest" description="Disordered" evidence="7">
    <location>
        <begin position="286"/>
        <end position="305"/>
    </location>
</feature>
<evidence type="ECO:0000256" key="1">
    <source>
        <dbReference type="ARBA" id="ARBA00004123"/>
    </source>
</evidence>
<evidence type="ECO:0000313" key="9">
    <source>
        <dbReference type="EMBL" id="KAF9584695.1"/>
    </source>
</evidence>
<dbReference type="Pfam" id="PF07716">
    <property type="entry name" value="bZIP_2"/>
    <property type="match status" value="1"/>
</dbReference>
<dbReference type="EMBL" id="JAABOA010000350">
    <property type="protein sequence ID" value="KAF9584695.1"/>
    <property type="molecule type" value="Genomic_DNA"/>
</dbReference>
<dbReference type="SUPFAM" id="SSF57959">
    <property type="entry name" value="Leucine zipper domain"/>
    <property type="match status" value="1"/>
</dbReference>
<gene>
    <name evidence="9" type="ORF">BGW38_005532</name>
</gene>
<dbReference type="InterPro" id="IPR046347">
    <property type="entry name" value="bZIP_sf"/>
</dbReference>
<dbReference type="InterPro" id="IPR004827">
    <property type="entry name" value="bZIP"/>
</dbReference>
<dbReference type="AlphaFoldDB" id="A0A9P6KHD9"/>
<evidence type="ECO:0000256" key="5">
    <source>
        <dbReference type="ARBA" id="ARBA00023242"/>
    </source>
</evidence>
<dbReference type="GO" id="GO:0000977">
    <property type="term" value="F:RNA polymerase II transcription regulatory region sequence-specific DNA binding"/>
    <property type="evidence" value="ECO:0007669"/>
    <property type="project" value="TreeGrafter"/>
</dbReference>
<evidence type="ECO:0000256" key="2">
    <source>
        <dbReference type="ARBA" id="ARBA00023015"/>
    </source>
</evidence>
<dbReference type="OrthoDB" id="1939598at2759"/>
<evidence type="ECO:0000256" key="7">
    <source>
        <dbReference type="SAM" id="MobiDB-lite"/>
    </source>
</evidence>
<dbReference type="PROSITE" id="PS00036">
    <property type="entry name" value="BZIP_BASIC"/>
    <property type="match status" value="1"/>
</dbReference>
<evidence type="ECO:0000256" key="4">
    <source>
        <dbReference type="ARBA" id="ARBA00023163"/>
    </source>
</evidence>
<accession>A0A9P6KHD9</accession>
<proteinExistence type="predicted"/>
<feature type="coiled-coil region" evidence="6">
    <location>
        <begin position="332"/>
        <end position="371"/>
    </location>
</feature>
<dbReference type="GO" id="GO:0001228">
    <property type="term" value="F:DNA-binding transcription activator activity, RNA polymerase II-specific"/>
    <property type="evidence" value="ECO:0007669"/>
    <property type="project" value="TreeGrafter"/>
</dbReference>
<evidence type="ECO:0000256" key="6">
    <source>
        <dbReference type="SAM" id="Coils"/>
    </source>
</evidence>
<sequence>MSENPYLSLIANLNASSPIISSPEEYSADLSLWTNAEFTFDIPPGLGIFESDSGFDALASLNHPASALTAAPAAFIKTDVKSAGQTIAHNPQSALDQQHLMEYLNLPHEESRPLSLLERTRQRNPASVELAQSQPALQEQAAAINAFHSLLAAYSATAQMQQQQQLQQPHVVQLQQPQTFQKPMASSGLPLLLPNIAPATAPTTPAAAKLLRQPMPQYKANPVVTKRHPKPIQPVVAPAPALAPIAPKSPTTANASAIAAAATAASTAAKVIKTIAPASPIMSETKEMVPSKRAGSISDSSSVLDESDHMKIVAEEDKRRRNTAASARFRFKKKLREQALEQTTKEQTLRAETLEARVKELEMEVKWLRGLIVEKDSRLHEVSAGLEDQSSSKRIKLDVY</sequence>
<feature type="domain" description="BZIP" evidence="8">
    <location>
        <begin position="318"/>
        <end position="332"/>
    </location>
</feature>
<protein>
    <recommendedName>
        <fullName evidence="8">BZIP domain-containing protein</fullName>
    </recommendedName>
</protein>
<keyword evidence="6" id="KW-0175">Coiled coil</keyword>
<keyword evidence="5" id="KW-0539">Nucleus</keyword>
<evidence type="ECO:0000259" key="8">
    <source>
        <dbReference type="PROSITE" id="PS00036"/>
    </source>
</evidence>
<keyword evidence="3" id="KW-0238">DNA-binding</keyword>
<dbReference type="GO" id="GO:0005634">
    <property type="term" value="C:nucleus"/>
    <property type="evidence" value="ECO:0007669"/>
    <property type="project" value="UniProtKB-SubCell"/>
</dbReference>
<evidence type="ECO:0000256" key="3">
    <source>
        <dbReference type="ARBA" id="ARBA00023125"/>
    </source>
</evidence>
<name>A0A9P6KHD9_9FUNG</name>
<dbReference type="Gene3D" id="1.20.5.170">
    <property type="match status" value="1"/>
</dbReference>